<evidence type="ECO:0000256" key="5">
    <source>
        <dbReference type="SAM" id="MobiDB-lite"/>
    </source>
</evidence>
<keyword evidence="4" id="KW-0326">Glycosidase</keyword>
<dbReference type="Gene3D" id="1.10.340.30">
    <property type="entry name" value="Hypothetical protein, domain 2"/>
    <property type="match status" value="1"/>
</dbReference>
<dbReference type="GO" id="GO:0003906">
    <property type="term" value="F:DNA-(apurinic or apyrimidinic site) endonuclease activity"/>
    <property type="evidence" value="ECO:0007669"/>
    <property type="project" value="TreeGrafter"/>
</dbReference>
<comment type="caution">
    <text evidence="6">The sequence shown here is derived from an EMBL/GenBank/DDBJ whole genome shotgun (WGS) entry which is preliminary data.</text>
</comment>
<sequence>MEDCFSPPPKKRLRTTDTTTAMNTTAPIKTRTRPKTITSPVLSIKTELIIDQSVQSTSSPPKASPARRRVRKPATPKTDPLTGETSISPPSDWEDMYNSVKKMRAPGGPAHGAAVDTMGCERLADRTASAQDQRFHTLIALMLSSQTKDTVNAVAMQRLKTELPAHRPGARMGLNLENVLAVDADILNELIWAVGFHNNKT</sequence>
<dbReference type="GO" id="GO:0006289">
    <property type="term" value="P:nucleotide-excision repair"/>
    <property type="evidence" value="ECO:0007669"/>
    <property type="project" value="TreeGrafter"/>
</dbReference>
<evidence type="ECO:0000256" key="4">
    <source>
        <dbReference type="ARBA" id="ARBA00023295"/>
    </source>
</evidence>
<evidence type="ECO:0000256" key="1">
    <source>
        <dbReference type="ARBA" id="ARBA00022763"/>
    </source>
</evidence>
<feature type="region of interest" description="Disordered" evidence="5">
    <location>
        <begin position="1"/>
        <end position="95"/>
    </location>
</feature>
<dbReference type="GO" id="GO:0000703">
    <property type="term" value="F:oxidized pyrimidine nucleobase lesion DNA N-glycosylase activity"/>
    <property type="evidence" value="ECO:0007669"/>
    <property type="project" value="TreeGrafter"/>
</dbReference>
<protein>
    <recommendedName>
        <fullName evidence="8">HhH-GPD domain-containing protein</fullName>
    </recommendedName>
</protein>
<dbReference type="PANTHER" id="PTHR43286:SF1">
    <property type="entry name" value="ENDONUCLEASE III-LIKE PROTEIN 1"/>
    <property type="match status" value="1"/>
</dbReference>
<keyword evidence="2" id="KW-0378">Hydrolase</keyword>
<keyword evidence="7" id="KW-1185">Reference proteome</keyword>
<evidence type="ECO:0000256" key="2">
    <source>
        <dbReference type="ARBA" id="ARBA00022801"/>
    </source>
</evidence>
<evidence type="ECO:0000313" key="7">
    <source>
        <dbReference type="Proteomes" id="UP000748025"/>
    </source>
</evidence>
<dbReference type="EMBL" id="SRPW01001905">
    <property type="protein sequence ID" value="KAG5997946.1"/>
    <property type="molecule type" value="Genomic_DNA"/>
</dbReference>
<dbReference type="GO" id="GO:0006285">
    <property type="term" value="P:base-excision repair, AP site formation"/>
    <property type="evidence" value="ECO:0007669"/>
    <property type="project" value="TreeGrafter"/>
</dbReference>
<dbReference type="GO" id="GO:0005634">
    <property type="term" value="C:nucleus"/>
    <property type="evidence" value="ECO:0007669"/>
    <property type="project" value="TreeGrafter"/>
</dbReference>
<evidence type="ECO:0008006" key="8">
    <source>
        <dbReference type="Google" id="ProtNLM"/>
    </source>
</evidence>
<dbReference type="InterPro" id="IPR011257">
    <property type="entry name" value="DNA_glycosylase"/>
</dbReference>
<feature type="compositionally biased region" description="Polar residues" evidence="5">
    <location>
        <begin position="52"/>
        <end position="61"/>
    </location>
</feature>
<feature type="compositionally biased region" description="Low complexity" evidence="5">
    <location>
        <begin position="16"/>
        <end position="29"/>
    </location>
</feature>
<name>A0A9P7SV73_9HYPO</name>
<gene>
    <name evidence="6" type="ORF">E4U43_002549</name>
</gene>
<dbReference type="AlphaFoldDB" id="A0A9P7SV73"/>
<feature type="compositionally biased region" description="Basic residues" evidence="5">
    <location>
        <begin position="65"/>
        <end position="74"/>
    </location>
</feature>
<evidence type="ECO:0000313" key="6">
    <source>
        <dbReference type="EMBL" id="KAG5997946.1"/>
    </source>
</evidence>
<accession>A0A9P7SV73</accession>
<dbReference type="SUPFAM" id="SSF48150">
    <property type="entry name" value="DNA-glycosylase"/>
    <property type="match status" value="1"/>
</dbReference>
<reference evidence="6" key="1">
    <citation type="journal article" date="2020" name="bioRxiv">
        <title>Whole genome comparisons of ergot fungi reveals the divergence and evolution of species within the genus Claviceps are the result of varying mechanisms driving genome evolution and host range expansion.</title>
        <authorList>
            <person name="Wyka S.A."/>
            <person name="Mondo S.J."/>
            <person name="Liu M."/>
            <person name="Dettman J."/>
            <person name="Nalam V."/>
            <person name="Broders K.D."/>
        </authorList>
    </citation>
    <scope>NUCLEOTIDE SEQUENCE</scope>
    <source>
        <strain evidence="6">CCC 602</strain>
    </source>
</reference>
<feature type="non-terminal residue" evidence="6">
    <location>
        <position position="201"/>
    </location>
</feature>
<dbReference type="PANTHER" id="PTHR43286">
    <property type="entry name" value="ENDONUCLEASE III-LIKE PROTEIN 1"/>
    <property type="match status" value="1"/>
</dbReference>
<keyword evidence="3" id="KW-0234">DNA repair</keyword>
<keyword evidence="1" id="KW-0227">DNA damage</keyword>
<dbReference type="Proteomes" id="UP000748025">
    <property type="component" value="Unassembled WGS sequence"/>
</dbReference>
<proteinExistence type="predicted"/>
<evidence type="ECO:0000256" key="3">
    <source>
        <dbReference type="ARBA" id="ARBA00023204"/>
    </source>
</evidence>
<organism evidence="6 7">
    <name type="scientific">Claviceps pusilla</name>
    <dbReference type="NCBI Taxonomy" id="123648"/>
    <lineage>
        <taxon>Eukaryota</taxon>
        <taxon>Fungi</taxon>
        <taxon>Dikarya</taxon>
        <taxon>Ascomycota</taxon>
        <taxon>Pezizomycotina</taxon>
        <taxon>Sordariomycetes</taxon>
        <taxon>Hypocreomycetidae</taxon>
        <taxon>Hypocreales</taxon>
        <taxon>Clavicipitaceae</taxon>
        <taxon>Claviceps</taxon>
    </lineage>
</organism>
<dbReference type="OrthoDB" id="2099276at2759"/>